<sequence>MDFDELKRRSFVIRDLLKKYKVKLVAGEGFQQALAEAEAIADAVTKGEKGTEKAFVESARAASIVWNLSETLKPCLDHGLDPTQHLKQITTGSVDYGTPAGEGENKKIFFKDFELELFAAAECIKRGMKVALNPVSNDPSGDLFIEPLRAEVKHPNSPNQLVKLVKKFNGKLNENDCFGVFVVGLEDAFKVDPGKVFSYEAEWRAWLESKANEVEEFGKTFLQLAAKLPRILVVVQTWTVWFQADGAVNLRRQGNAVLFDEHANVPEAAALRASEVAAAFNPNFGYWSKIKDKVTAVQPNPSAG</sequence>
<dbReference type="EMBL" id="SJPT01000012">
    <property type="protein sequence ID" value="TWU17455.1"/>
    <property type="molecule type" value="Genomic_DNA"/>
</dbReference>
<dbReference type="Proteomes" id="UP000316304">
    <property type="component" value="Unassembled WGS sequence"/>
</dbReference>
<name>A0A5C6BZU6_9BACT</name>
<dbReference type="AlphaFoldDB" id="A0A5C6BZU6"/>
<accession>A0A5C6BZU6</accession>
<dbReference type="OrthoDB" id="1550882at2"/>
<comment type="caution">
    <text evidence="1">The sequence shown here is derived from an EMBL/GenBank/DDBJ whole genome shotgun (WGS) entry which is preliminary data.</text>
</comment>
<gene>
    <name evidence="1" type="ORF">Pla52o_52590</name>
</gene>
<keyword evidence="2" id="KW-1185">Reference proteome</keyword>
<evidence type="ECO:0000313" key="2">
    <source>
        <dbReference type="Proteomes" id="UP000316304"/>
    </source>
</evidence>
<proteinExistence type="predicted"/>
<organism evidence="1 2">
    <name type="scientific">Novipirellula galeiformis</name>
    <dbReference type="NCBI Taxonomy" id="2528004"/>
    <lineage>
        <taxon>Bacteria</taxon>
        <taxon>Pseudomonadati</taxon>
        <taxon>Planctomycetota</taxon>
        <taxon>Planctomycetia</taxon>
        <taxon>Pirellulales</taxon>
        <taxon>Pirellulaceae</taxon>
        <taxon>Novipirellula</taxon>
    </lineage>
</organism>
<protein>
    <submittedName>
        <fullName evidence="1">Uncharacterized protein</fullName>
    </submittedName>
</protein>
<evidence type="ECO:0000313" key="1">
    <source>
        <dbReference type="EMBL" id="TWU17455.1"/>
    </source>
</evidence>
<reference evidence="1 2" key="1">
    <citation type="submission" date="2019-02" db="EMBL/GenBank/DDBJ databases">
        <title>Deep-cultivation of Planctomycetes and their phenomic and genomic characterization uncovers novel biology.</title>
        <authorList>
            <person name="Wiegand S."/>
            <person name="Jogler M."/>
            <person name="Boedeker C."/>
            <person name="Pinto D."/>
            <person name="Vollmers J."/>
            <person name="Rivas-Marin E."/>
            <person name="Kohn T."/>
            <person name="Peeters S.H."/>
            <person name="Heuer A."/>
            <person name="Rast P."/>
            <person name="Oberbeckmann S."/>
            <person name="Bunk B."/>
            <person name="Jeske O."/>
            <person name="Meyerdierks A."/>
            <person name="Storesund J.E."/>
            <person name="Kallscheuer N."/>
            <person name="Luecker S."/>
            <person name="Lage O.M."/>
            <person name="Pohl T."/>
            <person name="Merkel B.J."/>
            <person name="Hornburger P."/>
            <person name="Mueller R.-W."/>
            <person name="Bruemmer F."/>
            <person name="Labrenz M."/>
            <person name="Spormann A.M."/>
            <person name="Op Den Camp H."/>
            <person name="Overmann J."/>
            <person name="Amann R."/>
            <person name="Jetten M.S.M."/>
            <person name="Mascher T."/>
            <person name="Medema M.H."/>
            <person name="Devos D.P."/>
            <person name="Kaster A.-K."/>
            <person name="Ovreas L."/>
            <person name="Rohde M."/>
            <person name="Galperin M.Y."/>
            <person name="Jogler C."/>
        </authorList>
    </citation>
    <scope>NUCLEOTIDE SEQUENCE [LARGE SCALE GENOMIC DNA]</scope>
    <source>
        <strain evidence="1 2">Pla52o</strain>
    </source>
</reference>